<dbReference type="Gene3D" id="3.40.630.30">
    <property type="match status" value="1"/>
</dbReference>
<name>A0A4Y8W8R9_9VIBR</name>
<gene>
    <name evidence="2" type="ORF">ELS82_23430</name>
</gene>
<dbReference type="InterPro" id="IPR000182">
    <property type="entry name" value="GNAT_dom"/>
</dbReference>
<proteinExistence type="predicted"/>
<dbReference type="PANTHER" id="PTHR43451">
    <property type="entry name" value="ACETYLTRANSFERASE (GNAT) FAMILY PROTEIN"/>
    <property type="match status" value="1"/>
</dbReference>
<evidence type="ECO:0000313" key="3">
    <source>
        <dbReference type="Proteomes" id="UP000297753"/>
    </source>
</evidence>
<dbReference type="InterPro" id="IPR052564">
    <property type="entry name" value="N-acetyltrans/Recomb-assoc"/>
</dbReference>
<sequence>MNVPNNMSLLSFSLNFEGIPQTLASKLYRIRKSMTSIRKANKLDVSRVWEIRTQAILKTCVSHYSDNTVISWANSPMPIDFDEILVNLGAIVLEDQECIVGFGFVDTENGSLESIFVDPSFIGRGYGKKIAHELISIAKESGLHSLQLSSSLNAIKFYESLGFIAGEKTFWTHPSGFKLGCAPMTKVI</sequence>
<protein>
    <submittedName>
        <fullName evidence="2">GNAT family N-acetyltransferase</fullName>
    </submittedName>
</protein>
<comment type="caution">
    <text evidence="2">The sequence shown here is derived from an EMBL/GenBank/DDBJ whole genome shotgun (WGS) entry which is preliminary data.</text>
</comment>
<evidence type="ECO:0000313" key="2">
    <source>
        <dbReference type="EMBL" id="TFH89217.1"/>
    </source>
</evidence>
<dbReference type="SUPFAM" id="SSF55729">
    <property type="entry name" value="Acyl-CoA N-acyltransferases (Nat)"/>
    <property type="match status" value="1"/>
</dbReference>
<reference evidence="2 3" key="1">
    <citation type="submission" date="2019-01" db="EMBL/GenBank/DDBJ databases">
        <title>Vibrio BEI176 sp. nov, a marine bacterium isolated from China: eastern marignal seas.</title>
        <authorList>
            <person name="Li B."/>
        </authorList>
    </citation>
    <scope>NUCLEOTIDE SEQUENCE [LARGE SCALE GENOMIC DNA]</scope>
    <source>
        <strain evidence="2 3">BEI176</strain>
    </source>
</reference>
<dbReference type="Proteomes" id="UP000297753">
    <property type="component" value="Unassembled WGS sequence"/>
</dbReference>
<dbReference type="CDD" id="cd04301">
    <property type="entry name" value="NAT_SF"/>
    <property type="match status" value="1"/>
</dbReference>
<keyword evidence="3" id="KW-1185">Reference proteome</keyword>
<dbReference type="EMBL" id="SATR01000095">
    <property type="protein sequence ID" value="TFH89217.1"/>
    <property type="molecule type" value="Genomic_DNA"/>
</dbReference>
<dbReference type="InterPro" id="IPR016181">
    <property type="entry name" value="Acyl_CoA_acyltransferase"/>
</dbReference>
<keyword evidence="2" id="KW-0808">Transferase</keyword>
<feature type="domain" description="N-acetyltransferase" evidence="1">
    <location>
        <begin position="35"/>
        <end position="188"/>
    </location>
</feature>
<organism evidence="2 3">
    <name type="scientific">Vibrio ouci</name>
    <dbReference type="NCBI Taxonomy" id="2499078"/>
    <lineage>
        <taxon>Bacteria</taxon>
        <taxon>Pseudomonadati</taxon>
        <taxon>Pseudomonadota</taxon>
        <taxon>Gammaproteobacteria</taxon>
        <taxon>Vibrionales</taxon>
        <taxon>Vibrionaceae</taxon>
        <taxon>Vibrio</taxon>
    </lineage>
</organism>
<dbReference type="OrthoDB" id="9806849at2"/>
<dbReference type="Pfam" id="PF00583">
    <property type="entry name" value="Acetyltransf_1"/>
    <property type="match status" value="1"/>
</dbReference>
<accession>A0A4Y8W8R9</accession>
<evidence type="ECO:0000259" key="1">
    <source>
        <dbReference type="PROSITE" id="PS51186"/>
    </source>
</evidence>
<dbReference type="GO" id="GO:0016747">
    <property type="term" value="F:acyltransferase activity, transferring groups other than amino-acyl groups"/>
    <property type="evidence" value="ECO:0007669"/>
    <property type="project" value="InterPro"/>
</dbReference>
<dbReference type="AlphaFoldDB" id="A0A4Y8W8R9"/>
<dbReference type="PROSITE" id="PS51186">
    <property type="entry name" value="GNAT"/>
    <property type="match status" value="1"/>
</dbReference>
<dbReference type="PANTHER" id="PTHR43451:SF1">
    <property type="entry name" value="ACETYLTRANSFERASE"/>
    <property type="match status" value="1"/>
</dbReference>